<dbReference type="AlphaFoldDB" id="A0AAE4HQY5"/>
<protein>
    <submittedName>
        <fullName evidence="1">Uncharacterized protein</fullName>
    </submittedName>
</protein>
<sequence>MVKKIKSLINYLSYKRLEREINKAIMLGENKAVIDELGFEITERIVSEPESNVTVNFSLKGCEEWEQAFNQIGKATEELQKQFCHAMDDALINGKSKQQPVGMLNESRHKSSAWIQDTIDKLISFKQRVDEDQVIIKDGDYYVSHPAPDREQATYDYISLSIDYVEIKSQNQTK</sequence>
<gene>
    <name evidence="1" type="ORF">P7E30_11110</name>
</gene>
<comment type="caution">
    <text evidence="1">The sequence shown here is derived from an EMBL/GenBank/DDBJ whole genome shotgun (WGS) entry which is preliminary data.</text>
</comment>
<dbReference type="Proteomes" id="UP001183682">
    <property type="component" value="Unassembled WGS sequence"/>
</dbReference>
<proteinExistence type="predicted"/>
<accession>A0AAE4HQY5</accession>
<reference evidence="1" key="1">
    <citation type="submission" date="2023-03" db="EMBL/GenBank/DDBJ databases">
        <authorList>
            <person name="Shen W."/>
            <person name="Cai J."/>
        </authorList>
    </citation>
    <scope>NUCLEOTIDE SEQUENCE</scope>
    <source>
        <strain evidence="1">K69-2</strain>
    </source>
</reference>
<name>A0AAE4HQY5_ENTGA</name>
<evidence type="ECO:0000313" key="2">
    <source>
        <dbReference type="Proteomes" id="UP001183682"/>
    </source>
</evidence>
<dbReference type="RefSeq" id="WP_311809952.1">
    <property type="nucleotide sequence ID" value="NZ_JARPZN010000007.1"/>
</dbReference>
<evidence type="ECO:0000313" key="1">
    <source>
        <dbReference type="EMBL" id="MDT2690746.1"/>
    </source>
</evidence>
<dbReference type="EMBL" id="JARPZN010000007">
    <property type="protein sequence ID" value="MDT2690746.1"/>
    <property type="molecule type" value="Genomic_DNA"/>
</dbReference>
<organism evidence="1 2">
    <name type="scientific">Enterococcus gallinarum</name>
    <dbReference type="NCBI Taxonomy" id="1353"/>
    <lineage>
        <taxon>Bacteria</taxon>
        <taxon>Bacillati</taxon>
        <taxon>Bacillota</taxon>
        <taxon>Bacilli</taxon>
        <taxon>Lactobacillales</taxon>
        <taxon>Enterococcaceae</taxon>
        <taxon>Enterococcus</taxon>
    </lineage>
</organism>